<protein>
    <submittedName>
        <fullName evidence="2">Uncharacterized protein</fullName>
    </submittedName>
</protein>
<dbReference type="EMBL" id="ACDP02000023">
    <property type="protein sequence ID" value="EEO27660.1"/>
    <property type="molecule type" value="Genomic_DNA"/>
</dbReference>
<keyword evidence="3" id="KW-1185">Reference proteome</keyword>
<feature type="compositionally biased region" description="Polar residues" evidence="1">
    <location>
        <begin position="110"/>
        <end position="122"/>
    </location>
</feature>
<sequence length="128" mass="13623">MKIICNLPNASTLINGIPFEKNADGKLVSVDDVPENMLPIFLSIEGYAEFPEQTGDDSGGADDGDPDDHDKGGQDEPGPWENEPGETDTETPSGTSDDESGDIEKDDSGETPQTPEGNASGSSRRRKR</sequence>
<feature type="region of interest" description="Disordered" evidence="1">
    <location>
        <begin position="48"/>
        <end position="128"/>
    </location>
</feature>
<dbReference type="Proteomes" id="UP000003973">
    <property type="component" value="Unassembled WGS sequence"/>
</dbReference>
<dbReference type="RefSeq" id="WP_005876808.1">
    <property type="nucleotide sequence ID" value="NZ_CABMNL010000001.1"/>
</dbReference>
<name>C3X374_9BURK</name>
<proteinExistence type="predicted"/>
<evidence type="ECO:0000313" key="2">
    <source>
        <dbReference type="EMBL" id="EEO27660.1"/>
    </source>
</evidence>
<comment type="caution">
    <text evidence="2">The sequence shown here is derived from an EMBL/GenBank/DDBJ whole genome shotgun (WGS) entry which is preliminary data.</text>
</comment>
<dbReference type="AlphaFoldDB" id="C3X374"/>
<evidence type="ECO:0000256" key="1">
    <source>
        <dbReference type="SAM" id="MobiDB-lite"/>
    </source>
</evidence>
<gene>
    <name evidence="2" type="ORF">OFAG_00813</name>
</gene>
<evidence type="ECO:0000313" key="3">
    <source>
        <dbReference type="Proteomes" id="UP000003973"/>
    </source>
</evidence>
<dbReference type="HOGENOM" id="CLU_1957379_0_0_4"/>
<accession>C3X374</accession>
<organism evidence="2 3">
    <name type="scientific">Oxalobacter paraformigenes</name>
    <dbReference type="NCBI Taxonomy" id="556268"/>
    <lineage>
        <taxon>Bacteria</taxon>
        <taxon>Pseudomonadati</taxon>
        <taxon>Pseudomonadota</taxon>
        <taxon>Betaproteobacteria</taxon>
        <taxon>Burkholderiales</taxon>
        <taxon>Oxalobacteraceae</taxon>
        <taxon>Oxalobacter</taxon>
    </lineage>
</organism>
<reference evidence="2" key="1">
    <citation type="submission" date="2011-10" db="EMBL/GenBank/DDBJ databases">
        <title>The Genome Sequence of Oxalobacter formigenes HOxBLS.</title>
        <authorList>
            <consortium name="The Broad Institute Genome Sequencing Platform"/>
            <person name="Earl A."/>
            <person name="Ward D."/>
            <person name="Feldgarden M."/>
            <person name="Gevers D."/>
            <person name="Allison M.J."/>
            <person name="Humphrey S."/>
            <person name="Young S.K."/>
            <person name="Zeng Q."/>
            <person name="Gargeya S."/>
            <person name="Fitzgerald M."/>
            <person name="Haas B."/>
            <person name="Abouelleil A."/>
            <person name="Alvarado L."/>
            <person name="Arachchi H.M."/>
            <person name="Berlin A."/>
            <person name="Brown A."/>
            <person name="Chapman S.B."/>
            <person name="Chen Z."/>
            <person name="Dunbar C."/>
            <person name="Freedman E."/>
            <person name="Gearin G."/>
            <person name="Goldberg J."/>
            <person name="Griggs A."/>
            <person name="Gujja S."/>
            <person name="Heiman D."/>
            <person name="Howarth C."/>
            <person name="Larson L."/>
            <person name="Lui A."/>
            <person name="MacDonald P.J.P."/>
            <person name="Montmayeur A."/>
            <person name="Murphy C."/>
            <person name="Neiman D."/>
            <person name="Pearson M."/>
            <person name="Priest M."/>
            <person name="Roberts A."/>
            <person name="Saif S."/>
            <person name="Shea T."/>
            <person name="Shenoy N."/>
            <person name="Sisk P."/>
            <person name="Stolte C."/>
            <person name="Sykes S."/>
            <person name="Wortman J."/>
            <person name="Nusbaum C."/>
            <person name="Birren B."/>
        </authorList>
    </citation>
    <scope>NUCLEOTIDE SEQUENCE [LARGE SCALE GENOMIC DNA]</scope>
    <source>
        <strain evidence="2">HOxBLS</strain>
    </source>
</reference>